<dbReference type="Gene3D" id="1.20.58.1290">
    <property type="entry name" value="CarD-like, C-terminal domain"/>
    <property type="match status" value="1"/>
</dbReference>
<organism evidence="1 2">
    <name type="scientific">Peptoniphilus porci</name>
    <dbReference type="NCBI Taxonomy" id="2652280"/>
    <lineage>
        <taxon>Bacteria</taxon>
        <taxon>Bacillati</taxon>
        <taxon>Bacillota</taxon>
        <taxon>Tissierellia</taxon>
        <taxon>Tissierellales</taxon>
        <taxon>Peptoniphilaceae</taxon>
        <taxon>Peptoniphilus</taxon>
    </lineage>
</organism>
<dbReference type="Pfam" id="PF02559">
    <property type="entry name" value="CarD_TRCF_RID"/>
    <property type="match status" value="1"/>
</dbReference>
<dbReference type="InterPro" id="IPR036101">
    <property type="entry name" value="CarD-like/TRCF_RID_sf"/>
</dbReference>
<dbReference type="InterPro" id="IPR042215">
    <property type="entry name" value="CarD-like_C"/>
</dbReference>
<keyword evidence="2" id="KW-1185">Reference proteome</keyword>
<evidence type="ECO:0000313" key="2">
    <source>
        <dbReference type="Proteomes" id="UP000187166"/>
    </source>
</evidence>
<comment type="caution">
    <text evidence="1">The sequence shown here is derived from an EMBL/GenBank/DDBJ whole genome shotgun (WGS) entry which is preliminary data.</text>
</comment>
<dbReference type="eggNOG" id="COG1329">
    <property type="taxonomic scope" value="Bacteria"/>
</dbReference>
<sequence length="160" mass="18352">MFNIGDKIVYPMHGAGEIVAIEEREILGNVHNYYIMKLPINNLKVMVPVKNAEEVGVRKISDVQTMKNVLETLSSREEISMPKNWNRRYRFNLDKIKSGDLTEIADVVKCLENLDRQKSLSTGERKILTEARQIIISEMALVFDKKVEEITKLIDDAIFG</sequence>
<dbReference type="Pfam" id="PF21095">
    <property type="entry name" value="CarD_C"/>
    <property type="match status" value="1"/>
</dbReference>
<dbReference type="GO" id="GO:0009303">
    <property type="term" value="P:rRNA transcription"/>
    <property type="evidence" value="ECO:0007669"/>
    <property type="project" value="TreeGrafter"/>
</dbReference>
<accession>A0A848RFM1</accession>
<dbReference type="InterPro" id="IPR003711">
    <property type="entry name" value="CarD-like/TRCF_RID"/>
</dbReference>
<dbReference type="InterPro" id="IPR052531">
    <property type="entry name" value="CarD-like_regulator"/>
</dbReference>
<dbReference type="RefSeq" id="WP_075660323.1">
    <property type="nucleotide sequence ID" value="NZ_JABDSR010000004.1"/>
</dbReference>
<dbReference type="SMART" id="SM01058">
    <property type="entry name" value="CarD_TRCF"/>
    <property type="match status" value="1"/>
</dbReference>
<name>A0A1U7M262_9FIRM</name>
<dbReference type="SUPFAM" id="SSF141259">
    <property type="entry name" value="CarD-like"/>
    <property type="match status" value="1"/>
</dbReference>
<reference evidence="1 2" key="1">
    <citation type="journal article" date="2016" name="Appl. Environ. Microbiol.">
        <title>Function and Phylogeny of Bacterial Butyryl Coenzyme A:Acetate Transferases and Their Diversity in the Proximal Colon of Swine.</title>
        <authorList>
            <person name="Trachsel J."/>
            <person name="Bayles D.O."/>
            <person name="Looft T."/>
            <person name="Levine U.Y."/>
            <person name="Allen H.K."/>
        </authorList>
    </citation>
    <scope>NUCLEOTIDE SEQUENCE [LARGE SCALE GENOMIC DNA]</scope>
    <source>
        <strain evidence="1 2">35-6-1</strain>
    </source>
</reference>
<accession>A0A1U7M262</accession>
<dbReference type="Proteomes" id="UP000187166">
    <property type="component" value="Unassembled WGS sequence"/>
</dbReference>
<dbReference type="STRING" id="1465756.BIV18_09335"/>
<dbReference type="InterPro" id="IPR048792">
    <property type="entry name" value="CarD_C"/>
</dbReference>
<dbReference type="AlphaFoldDB" id="A0A1U7M262"/>
<protein>
    <submittedName>
        <fullName evidence="1">CarD family transcriptional regulator</fullName>
    </submittedName>
</protein>
<proteinExistence type="predicted"/>
<dbReference type="EMBL" id="MJIH01000001">
    <property type="protein sequence ID" value="OLR65698.1"/>
    <property type="molecule type" value="Genomic_DNA"/>
</dbReference>
<dbReference type="PANTHER" id="PTHR38447:SF1">
    <property type="entry name" value="RNA POLYMERASE-BINDING TRANSCRIPTION FACTOR CARD"/>
    <property type="match status" value="1"/>
</dbReference>
<dbReference type="Gene3D" id="2.40.10.170">
    <property type="match status" value="1"/>
</dbReference>
<gene>
    <name evidence="1" type="ORF">BIV18_09335</name>
</gene>
<evidence type="ECO:0000313" key="1">
    <source>
        <dbReference type="EMBL" id="OLR65698.1"/>
    </source>
</evidence>
<dbReference type="PANTHER" id="PTHR38447">
    <property type="entry name" value="TRANSCRIPTION FACTOR YDEB-RELATED"/>
    <property type="match status" value="1"/>
</dbReference>